<keyword evidence="4" id="KW-1185">Reference proteome</keyword>
<dbReference type="NCBIfam" id="NF038012">
    <property type="entry name" value="DMT_1"/>
    <property type="match status" value="1"/>
</dbReference>
<feature type="transmembrane region" description="Helical" evidence="1">
    <location>
        <begin position="200"/>
        <end position="219"/>
    </location>
</feature>
<reference evidence="3 4" key="1">
    <citation type="submission" date="2014-07" db="EMBL/GenBank/DDBJ databases">
        <title>Whole Genome Sequence of the Amycolatopsis methanolica 239.</title>
        <authorList>
            <person name="Tang B."/>
        </authorList>
    </citation>
    <scope>NUCLEOTIDE SEQUENCE [LARGE SCALE GENOMIC DNA]</scope>
    <source>
        <strain evidence="3 4">239</strain>
    </source>
</reference>
<dbReference type="AlphaFoldDB" id="A0A076MR81"/>
<dbReference type="PATRIC" id="fig|1068978.7.peg.3245"/>
<evidence type="ECO:0000313" key="3">
    <source>
        <dbReference type="EMBL" id="AIJ23134.1"/>
    </source>
</evidence>
<gene>
    <name evidence="3" type="ORF">AMETH_3042</name>
</gene>
<keyword evidence="1" id="KW-0472">Membrane</keyword>
<dbReference type="STRING" id="1068978.AMETH_3042"/>
<evidence type="ECO:0000313" key="4">
    <source>
        <dbReference type="Proteomes" id="UP000062973"/>
    </source>
</evidence>
<feature type="signal peptide" evidence="2">
    <location>
        <begin position="1"/>
        <end position="16"/>
    </location>
</feature>
<feature type="transmembrane region" description="Helical" evidence="1">
    <location>
        <begin position="64"/>
        <end position="93"/>
    </location>
</feature>
<protein>
    <recommendedName>
        <fullName evidence="5">Integral membrane protein</fullName>
    </recommendedName>
</protein>
<keyword evidence="1" id="KW-0812">Transmembrane</keyword>
<feature type="chain" id="PRO_5039530121" description="Integral membrane protein" evidence="2">
    <location>
        <begin position="17"/>
        <end position="291"/>
    </location>
</feature>
<sequence>MWVCVVLAVLAAAANAAGSVLQRHAARNEPAGGRLTIGLLWDLAKQPAWGFGVTSMVAGSVLQALALAAGPIVLVQPILIGELAFVLVLTAVFRRHRLGFGEWLPVAGVGCGVAVLLTALRPTGGDPLTVSAAGWVVGCLATTTLVAVVVHRGATVAAGGRRALLLGSAAGAWFGFAAVLVSAVMAAARDPSVTVLSTWQFYPAVVAAPLGFFLLQNTLRAGSLTASQPGLTLVNPLVALLWGVTVFGENVRGGAWVFLELAAGAVVVAGTIGLARLPLLAVHERAGSPSS</sequence>
<dbReference type="Proteomes" id="UP000062973">
    <property type="component" value="Chromosome"/>
</dbReference>
<dbReference type="HOGENOM" id="CLU_070294_1_0_11"/>
<dbReference type="EMBL" id="CP009110">
    <property type="protein sequence ID" value="AIJ23134.1"/>
    <property type="molecule type" value="Genomic_DNA"/>
</dbReference>
<dbReference type="PANTHER" id="PTHR40761:SF1">
    <property type="entry name" value="CONSERVED INTEGRAL MEMBRANE ALANINE VALINE AND LEUCINE RICH PROTEIN-RELATED"/>
    <property type="match status" value="1"/>
</dbReference>
<feature type="transmembrane region" description="Helical" evidence="1">
    <location>
        <begin position="132"/>
        <end position="151"/>
    </location>
</feature>
<keyword evidence="1" id="KW-1133">Transmembrane helix</keyword>
<evidence type="ECO:0000256" key="1">
    <source>
        <dbReference type="SAM" id="Phobius"/>
    </source>
</evidence>
<name>A0A076MR81_AMYME</name>
<feature type="transmembrane region" description="Helical" evidence="1">
    <location>
        <begin position="163"/>
        <end position="188"/>
    </location>
</feature>
<feature type="transmembrane region" description="Helical" evidence="1">
    <location>
        <begin position="231"/>
        <end position="248"/>
    </location>
</feature>
<evidence type="ECO:0008006" key="5">
    <source>
        <dbReference type="Google" id="ProtNLM"/>
    </source>
</evidence>
<dbReference type="InterPro" id="IPR037185">
    <property type="entry name" value="EmrE-like"/>
</dbReference>
<proteinExistence type="predicted"/>
<organism evidence="3 4">
    <name type="scientific">Amycolatopsis methanolica 239</name>
    <dbReference type="NCBI Taxonomy" id="1068978"/>
    <lineage>
        <taxon>Bacteria</taxon>
        <taxon>Bacillati</taxon>
        <taxon>Actinomycetota</taxon>
        <taxon>Actinomycetes</taxon>
        <taxon>Pseudonocardiales</taxon>
        <taxon>Pseudonocardiaceae</taxon>
        <taxon>Amycolatopsis</taxon>
        <taxon>Amycolatopsis methanolica group</taxon>
    </lineage>
</organism>
<dbReference type="SUPFAM" id="SSF103481">
    <property type="entry name" value="Multidrug resistance efflux transporter EmrE"/>
    <property type="match status" value="1"/>
</dbReference>
<accession>A0A076MR81</accession>
<dbReference type="eggNOG" id="COG0697">
    <property type="taxonomic scope" value="Bacteria"/>
</dbReference>
<keyword evidence="2" id="KW-0732">Signal</keyword>
<feature type="transmembrane region" description="Helical" evidence="1">
    <location>
        <begin position="100"/>
        <end position="120"/>
    </location>
</feature>
<dbReference type="OrthoDB" id="3822427at2"/>
<evidence type="ECO:0000256" key="2">
    <source>
        <dbReference type="SAM" id="SignalP"/>
    </source>
</evidence>
<dbReference type="KEGG" id="amq:AMETH_3042"/>
<dbReference type="PANTHER" id="PTHR40761">
    <property type="entry name" value="CONSERVED INTEGRAL MEMBRANE ALANINE VALINE AND LEUCINE RICH PROTEIN-RELATED"/>
    <property type="match status" value="1"/>
</dbReference>
<feature type="transmembrane region" description="Helical" evidence="1">
    <location>
        <begin position="254"/>
        <end position="275"/>
    </location>
</feature>